<dbReference type="InterPro" id="IPR051477">
    <property type="entry name" value="Expansin_CellWall"/>
</dbReference>
<dbReference type="PANTHER" id="PTHR31836">
    <property type="match status" value="1"/>
</dbReference>
<organism evidence="3 4">
    <name type="scientific">Gnomoniopsis smithogilvyi</name>
    <dbReference type="NCBI Taxonomy" id="1191159"/>
    <lineage>
        <taxon>Eukaryota</taxon>
        <taxon>Fungi</taxon>
        <taxon>Dikarya</taxon>
        <taxon>Ascomycota</taxon>
        <taxon>Pezizomycotina</taxon>
        <taxon>Sordariomycetes</taxon>
        <taxon>Sordariomycetidae</taxon>
        <taxon>Diaporthales</taxon>
        <taxon>Gnomoniaceae</taxon>
        <taxon>Gnomoniopsis</taxon>
    </lineage>
</organism>
<dbReference type="Gene3D" id="2.40.40.10">
    <property type="entry name" value="RlpA-like domain"/>
    <property type="match status" value="1"/>
</dbReference>
<proteinExistence type="predicted"/>
<sequence length="145" mass="15094">MQFTVLTTLTALVALSSAQPTQLHGAQTYELQAEKRAAVSGKMTYYSPGQGSCGVTNIDSDMIVAVSPSVFGTYANPNASPACKKTMTIKCNGKTVKAAVKDRCAGCGAKDIDVSPAVFQGTGDVTELFGRSEAVLSFVDDDDGK</sequence>
<feature type="signal peptide" evidence="2">
    <location>
        <begin position="1"/>
        <end position="18"/>
    </location>
</feature>
<evidence type="ECO:0008006" key="5">
    <source>
        <dbReference type="Google" id="ProtNLM"/>
    </source>
</evidence>
<dbReference type="PANTHER" id="PTHR31836:SF27">
    <property type="entry name" value="RLPA-LIKE PROTEIN DOUBLE-PSI BETA-BARREL DOMAIN-CONTAINING PROTEIN"/>
    <property type="match status" value="1"/>
</dbReference>
<reference evidence="3" key="1">
    <citation type="submission" date="2022-10" db="EMBL/GenBank/DDBJ databases">
        <title>Tapping the CABI collections for fungal endophytes: first genome assemblies for Collariella, Neodidymelliopsis, Ascochyta clinopodiicola, Didymella pomorum, Didymosphaeria variabile, Neocosmospora piperis and Neocucurbitaria cava.</title>
        <authorList>
            <person name="Hill R."/>
        </authorList>
    </citation>
    <scope>NUCLEOTIDE SEQUENCE</scope>
    <source>
        <strain evidence="3">IMI 355082</strain>
    </source>
</reference>
<evidence type="ECO:0000313" key="4">
    <source>
        <dbReference type="Proteomes" id="UP001140453"/>
    </source>
</evidence>
<dbReference type="Proteomes" id="UP001140453">
    <property type="component" value="Unassembled WGS sequence"/>
</dbReference>
<dbReference type="OrthoDB" id="406505at2759"/>
<dbReference type="EMBL" id="JAPEVB010000004">
    <property type="protein sequence ID" value="KAJ4388676.1"/>
    <property type="molecule type" value="Genomic_DNA"/>
</dbReference>
<protein>
    <recommendedName>
        <fullName evidence="5">RlpA-like protein double-psi beta-barrel domain-containing protein</fullName>
    </recommendedName>
</protein>
<keyword evidence="1 2" id="KW-0732">Signal</keyword>
<gene>
    <name evidence="3" type="ORF">N0V93_006135</name>
</gene>
<accession>A0A9W8YQ71</accession>
<evidence type="ECO:0000256" key="1">
    <source>
        <dbReference type="ARBA" id="ARBA00022729"/>
    </source>
</evidence>
<dbReference type="InterPro" id="IPR036908">
    <property type="entry name" value="RlpA-like_sf"/>
</dbReference>
<dbReference type="SUPFAM" id="SSF50685">
    <property type="entry name" value="Barwin-like endoglucanases"/>
    <property type="match status" value="1"/>
</dbReference>
<dbReference type="CDD" id="cd22191">
    <property type="entry name" value="DPBB_RlpA_EXP_N-like"/>
    <property type="match status" value="1"/>
</dbReference>
<name>A0A9W8YQ71_9PEZI</name>
<evidence type="ECO:0000313" key="3">
    <source>
        <dbReference type="EMBL" id="KAJ4388676.1"/>
    </source>
</evidence>
<comment type="caution">
    <text evidence="3">The sequence shown here is derived from an EMBL/GenBank/DDBJ whole genome shotgun (WGS) entry which is preliminary data.</text>
</comment>
<dbReference type="AlphaFoldDB" id="A0A9W8YQ71"/>
<feature type="chain" id="PRO_5040991307" description="RlpA-like protein double-psi beta-barrel domain-containing protein" evidence="2">
    <location>
        <begin position="19"/>
        <end position="145"/>
    </location>
</feature>
<evidence type="ECO:0000256" key="2">
    <source>
        <dbReference type="SAM" id="SignalP"/>
    </source>
</evidence>
<keyword evidence="4" id="KW-1185">Reference proteome</keyword>